<proteinExistence type="predicted"/>
<evidence type="ECO:0000259" key="2">
    <source>
        <dbReference type="Pfam" id="PF00534"/>
    </source>
</evidence>
<protein>
    <submittedName>
        <fullName evidence="4">Glycosyltransferase involved in cell wall bisynthesis</fullName>
    </submittedName>
</protein>
<dbReference type="Pfam" id="PF00534">
    <property type="entry name" value="Glycos_transf_1"/>
    <property type="match status" value="1"/>
</dbReference>
<dbReference type="GO" id="GO:0009103">
    <property type="term" value="P:lipopolysaccharide biosynthetic process"/>
    <property type="evidence" value="ECO:0007669"/>
    <property type="project" value="TreeGrafter"/>
</dbReference>
<keyword evidence="1 4" id="KW-0808">Transferase</keyword>
<dbReference type="OrthoDB" id="9801609at2"/>
<dbReference type="InterPro" id="IPR001296">
    <property type="entry name" value="Glyco_trans_1"/>
</dbReference>
<feature type="domain" description="Glycosyltransferase subfamily 4-like N-terminal" evidence="3">
    <location>
        <begin position="19"/>
        <end position="173"/>
    </location>
</feature>
<gene>
    <name evidence="4" type="ORF">SAMN05661044_05365</name>
</gene>
<dbReference type="Gene3D" id="3.40.50.2000">
    <property type="entry name" value="Glycogen Phosphorylase B"/>
    <property type="match status" value="2"/>
</dbReference>
<name>A0A1H7YWH8_OLID1</name>
<dbReference type="PANTHER" id="PTHR46401">
    <property type="entry name" value="GLYCOSYLTRANSFERASE WBBK-RELATED"/>
    <property type="match status" value="1"/>
</dbReference>
<evidence type="ECO:0000256" key="1">
    <source>
        <dbReference type="ARBA" id="ARBA00022679"/>
    </source>
</evidence>
<dbReference type="STRING" id="407022.SAMN05661044_05365"/>
<dbReference type="EMBL" id="FOAF01000014">
    <property type="protein sequence ID" value="SEM50526.1"/>
    <property type="molecule type" value="Genomic_DNA"/>
</dbReference>
<feature type="domain" description="Glycosyl transferase family 1" evidence="2">
    <location>
        <begin position="185"/>
        <end position="338"/>
    </location>
</feature>
<accession>A0A1H7YWH8</accession>
<reference evidence="5" key="1">
    <citation type="submission" date="2016-10" db="EMBL/GenBank/DDBJ databases">
        <authorList>
            <person name="Varghese N."/>
            <person name="Submissions S."/>
        </authorList>
    </citation>
    <scope>NUCLEOTIDE SEQUENCE [LARGE SCALE GENOMIC DNA]</scope>
    <source>
        <strain evidence="5">DSM 18733</strain>
    </source>
</reference>
<organism evidence="4 5">
    <name type="scientific">Olivibacter domesticus</name>
    <name type="common">Pseudosphingobacterium domesticum</name>
    <dbReference type="NCBI Taxonomy" id="407022"/>
    <lineage>
        <taxon>Bacteria</taxon>
        <taxon>Pseudomonadati</taxon>
        <taxon>Bacteroidota</taxon>
        <taxon>Sphingobacteriia</taxon>
        <taxon>Sphingobacteriales</taxon>
        <taxon>Sphingobacteriaceae</taxon>
        <taxon>Olivibacter</taxon>
    </lineage>
</organism>
<dbReference type="InterPro" id="IPR028098">
    <property type="entry name" value="Glyco_trans_4-like_N"/>
</dbReference>
<dbReference type="GO" id="GO:0016757">
    <property type="term" value="F:glycosyltransferase activity"/>
    <property type="evidence" value="ECO:0007669"/>
    <property type="project" value="InterPro"/>
</dbReference>
<evidence type="ECO:0000259" key="3">
    <source>
        <dbReference type="Pfam" id="PF13439"/>
    </source>
</evidence>
<evidence type="ECO:0000313" key="5">
    <source>
        <dbReference type="Proteomes" id="UP000199421"/>
    </source>
</evidence>
<dbReference type="CDD" id="cd03809">
    <property type="entry name" value="GT4_MtfB-like"/>
    <property type="match status" value="1"/>
</dbReference>
<evidence type="ECO:0000313" key="4">
    <source>
        <dbReference type="EMBL" id="SEM50526.1"/>
    </source>
</evidence>
<keyword evidence="5" id="KW-1185">Reference proteome</keyword>
<dbReference type="SUPFAM" id="SSF53756">
    <property type="entry name" value="UDP-Glycosyltransferase/glycogen phosphorylase"/>
    <property type="match status" value="1"/>
</dbReference>
<dbReference type="PANTHER" id="PTHR46401:SF2">
    <property type="entry name" value="GLYCOSYLTRANSFERASE WBBK-RELATED"/>
    <property type="match status" value="1"/>
</dbReference>
<dbReference type="AlphaFoldDB" id="A0A1H7YWH8"/>
<sequence>MTTQKVYVNARFLTQKLTGVQRFAIEISIILHEMLGDAVIFLAPDETIEKANFPRTIPVLKIGRNKGHIWEQIDLPLYLRKQKKPLLINLCNAAPVLYANKLSTIHDIAFLKYPGTYSKSFLMLYRFMIPRIIASSEHTFTVSEFSKEEMMRYYAKELLGKDISVIYNAVDDEFKSVVDHDLQSTPYLVAVSSLNERKNLHAVLESFVNLGDEFNDTHLYIIGDLKSDSFKTLNFDRYKANPRIKFLGRVNDASLIRYYSNAKAFIYPSLYEGFGIPPLEAQKCGCPVIVSNVSSLPEVFQESALYCDPYSIASLKNAIEEILTNHDRRNILIEKGYKNVQRFSWPSSGEKVIEVLKKYL</sequence>
<dbReference type="Proteomes" id="UP000199421">
    <property type="component" value="Unassembled WGS sequence"/>
</dbReference>
<dbReference type="RefSeq" id="WP_093332464.1">
    <property type="nucleotide sequence ID" value="NZ_FOAF01000014.1"/>
</dbReference>
<dbReference type="Pfam" id="PF13439">
    <property type="entry name" value="Glyco_transf_4"/>
    <property type="match status" value="1"/>
</dbReference>